<dbReference type="Proteomes" id="UP000823928">
    <property type="component" value="Unassembled WGS sequence"/>
</dbReference>
<dbReference type="PANTHER" id="PTHR10357">
    <property type="entry name" value="ALPHA-AMYLASE FAMILY MEMBER"/>
    <property type="match status" value="1"/>
</dbReference>
<evidence type="ECO:0000256" key="1">
    <source>
        <dbReference type="SAM" id="SignalP"/>
    </source>
</evidence>
<dbReference type="GO" id="GO:0005975">
    <property type="term" value="P:carbohydrate metabolic process"/>
    <property type="evidence" value="ECO:0007669"/>
    <property type="project" value="InterPro"/>
</dbReference>
<dbReference type="Gene3D" id="3.20.20.80">
    <property type="entry name" value="Glycosidases"/>
    <property type="match status" value="3"/>
</dbReference>
<dbReference type="InterPro" id="IPR006047">
    <property type="entry name" value="GH13_cat_dom"/>
</dbReference>
<protein>
    <submittedName>
        <fullName evidence="3">Alpha-glucosidase C-terminal domain-containing protein</fullName>
    </submittedName>
</protein>
<dbReference type="PANTHER" id="PTHR10357:SF219">
    <property type="entry name" value="MALTOSE ALPHA-D-GLUCOSYLTRANSFERASE"/>
    <property type="match status" value="1"/>
</dbReference>
<evidence type="ECO:0000313" key="4">
    <source>
        <dbReference type="Proteomes" id="UP000823928"/>
    </source>
</evidence>
<reference evidence="3" key="2">
    <citation type="journal article" date="2021" name="PeerJ">
        <title>Extensive microbial diversity within the chicken gut microbiome revealed by metagenomics and culture.</title>
        <authorList>
            <person name="Gilroy R."/>
            <person name="Ravi A."/>
            <person name="Getino M."/>
            <person name="Pursley I."/>
            <person name="Horton D.L."/>
            <person name="Alikhan N.F."/>
            <person name="Baker D."/>
            <person name="Gharbi K."/>
            <person name="Hall N."/>
            <person name="Watson M."/>
            <person name="Adriaenssens E.M."/>
            <person name="Foster-Nyarko E."/>
            <person name="Jarju S."/>
            <person name="Secka A."/>
            <person name="Antonio M."/>
            <person name="Oren A."/>
            <person name="Chaudhuri R.R."/>
            <person name="La Ragione R."/>
            <person name="Hildebrand F."/>
            <person name="Pallen M.J."/>
        </authorList>
    </citation>
    <scope>NUCLEOTIDE SEQUENCE</scope>
    <source>
        <strain evidence="3">6276</strain>
    </source>
</reference>
<dbReference type="InterPro" id="IPR017853">
    <property type="entry name" value="GH"/>
</dbReference>
<dbReference type="Gene3D" id="2.60.40.1180">
    <property type="entry name" value="Golgi alpha-mannosidase II"/>
    <property type="match status" value="1"/>
</dbReference>
<dbReference type="Pfam" id="PF00128">
    <property type="entry name" value="Alpha-amylase"/>
    <property type="match status" value="1"/>
</dbReference>
<keyword evidence="1" id="KW-0732">Signal</keyword>
<dbReference type="SUPFAM" id="SSF51445">
    <property type="entry name" value="(Trans)glycosidases"/>
    <property type="match status" value="1"/>
</dbReference>
<feature type="signal peptide" evidence="1">
    <location>
        <begin position="1"/>
        <end position="26"/>
    </location>
</feature>
<name>A0A9D1EYI9_9BACT</name>
<gene>
    <name evidence="3" type="ORF">IAC10_04910</name>
</gene>
<proteinExistence type="predicted"/>
<dbReference type="EMBL" id="DVIU01000103">
    <property type="protein sequence ID" value="HIS35954.1"/>
    <property type="molecule type" value="Genomic_DNA"/>
</dbReference>
<dbReference type="SMART" id="SM00642">
    <property type="entry name" value="Aamy"/>
    <property type="match status" value="1"/>
</dbReference>
<dbReference type="InterPro" id="IPR032091">
    <property type="entry name" value="Malt_amylase-like_C"/>
</dbReference>
<dbReference type="Pfam" id="PF16657">
    <property type="entry name" value="Malt_amylase_C"/>
    <property type="match status" value="1"/>
</dbReference>
<evidence type="ECO:0000259" key="2">
    <source>
        <dbReference type="SMART" id="SM00642"/>
    </source>
</evidence>
<comment type="caution">
    <text evidence="3">The sequence shown here is derived from an EMBL/GenBank/DDBJ whole genome shotgun (WGS) entry which is preliminary data.</text>
</comment>
<feature type="non-terminal residue" evidence="3">
    <location>
        <position position="669"/>
    </location>
</feature>
<dbReference type="InterPro" id="IPR013780">
    <property type="entry name" value="Glyco_hydro_b"/>
</dbReference>
<sequence>MNFNKYTALILSCLMTFNFFTPVVMAEDIQKNSPTQKINISLTERAIPESVEKEMKDSIKKIYGSDNVDEIYSHIYFLAQKAKAQRPDYLVKDDLNRTSDWYKDEIIYMFYADQFGVRSTIKPNTFKDSIGMLDYLKDLGVTTIYILPFVDSPMCDAGFDIRNPRNVRADLGGLDEFKQFISAAREKGFKIKADLVLNHISDQHEWFKDALKGDLDKLHYFVVKEEMPEFTKYKDDKLGWVVEYKESDGSVSKRRLIFPEQTEHNYRQVTINNKNYYLYHTFYPFQLDMNWENPEVLYYNLETITFWANLGIDIFRMDAIPYLMKENGTNAENLPRTHETIKLLSLFLQSIAPRSVIQAEACQLPNKILPYFGKERTITETIDDKEKELTRTDEVQIAYHFPYMPAIWASLITSDNRYFWKAHKQTPEIPSTASWAIFLRVHDELTLEMVNKKTRELIYEDLEPKGAEFRKGFGVSGRMANFLDNDPDRISMAFSILMSLPGIPIIYYGDEIASQNNFYNARRFARLREIKEKNKTSKNGTELLSYFDSRDINRGAIRAKNFYNAQQDNKVYKRVKQLIKVRKENPVISRGTFTQVKTKSPEIFAYTRTYNDEKIIIINNLSNKKIKAEIELPTETIWTGDKDVLLTDLLNKRKLKVSISITNKKMTLL</sequence>
<dbReference type="SUPFAM" id="SSF51011">
    <property type="entry name" value="Glycosyl hydrolase domain"/>
    <property type="match status" value="1"/>
</dbReference>
<accession>A0A9D1EYI9</accession>
<evidence type="ECO:0000313" key="3">
    <source>
        <dbReference type="EMBL" id="HIS35954.1"/>
    </source>
</evidence>
<organism evidence="3 4">
    <name type="scientific">Candidatus Scatousia excrementigallinarum</name>
    <dbReference type="NCBI Taxonomy" id="2840935"/>
    <lineage>
        <taxon>Bacteria</taxon>
        <taxon>Candidatus Scatousia</taxon>
    </lineage>
</organism>
<feature type="domain" description="Glycosyl hydrolase family 13 catalytic" evidence="2">
    <location>
        <begin position="120"/>
        <end position="582"/>
    </location>
</feature>
<reference evidence="3" key="1">
    <citation type="submission" date="2020-10" db="EMBL/GenBank/DDBJ databases">
        <authorList>
            <person name="Gilroy R."/>
        </authorList>
    </citation>
    <scope>NUCLEOTIDE SEQUENCE</scope>
    <source>
        <strain evidence="3">6276</strain>
    </source>
</reference>
<dbReference type="AlphaFoldDB" id="A0A9D1EYI9"/>
<feature type="chain" id="PRO_5038887377" evidence="1">
    <location>
        <begin position="27"/>
        <end position="669"/>
    </location>
</feature>